<evidence type="ECO:0000313" key="9">
    <source>
        <dbReference type="EMBL" id="GHE63292.1"/>
    </source>
</evidence>
<proteinExistence type="inferred from homology"/>
<dbReference type="InterPro" id="IPR000838">
    <property type="entry name" value="RNA_pol_sigma70_ECF_CS"/>
</dbReference>
<reference evidence="10" key="1">
    <citation type="journal article" date="2019" name="Int. J. Syst. Evol. Microbiol.">
        <title>The Global Catalogue of Microorganisms (GCM) 10K type strain sequencing project: providing services to taxonomists for standard genome sequencing and annotation.</title>
        <authorList>
            <consortium name="The Broad Institute Genomics Platform"/>
            <consortium name="The Broad Institute Genome Sequencing Center for Infectious Disease"/>
            <person name="Wu L."/>
            <person name="Ma J."/>
        </authorList>
    </citation>
    <scope>NUCLEOTIDE SEQUENCE [LARGE SCALE GENOMIC DNA]</scope>
    <source>
        <strain evidence="10">CGMCC 1.15111</strain>
    </source>
</reference>
<protein>
    <recommendedName>
        <fullName evidence="6">RNA polymerase sigma factor</fullName>
    </recommendedName>
</protein>
<dbReference type="InterPro" id="IPR039425">
    <property type="entry name" value="RNA_pol_sigma-70-like"/>
</dbReference>
<evidence type="ECO:0000256" key="5">
    <source>
        <dbReference type="ARBA" id="ARBA00023163"/>
    </source>
</evidence>
<dbReference type="SUPFAM" id="SSF88659">
    <property type="entry name" value="Sigma3 and sigma4 domains of RNA polymerase sigma factors"/>
    <property type="match status" value="1"/>
</dbReference>
<dbReference type="CDD" id="cd06171">
    <property type="entry name" value="Sigma70_r4"/>
    <property type="match status" value="1"/>
</dbReference>
<dbReference type="Pfam" id="PF04542">
    <property type="entry name" value="Sigma70_r2"/>
    <property type="match status" value="1"/>
</dbReference>
<dbReference type="RefSeq" id="WP_189629922.1">
    <property type="nucleotide sequence ID" value="NZ_BNAG01000002.1"/>
</dbReference>
<comment type="similarity">
    <text evidence="1 6">Belongs to the sigma-70 factor family. ECF subfamily.</text>
</comment>
<evidence type="ECO:0000256" key="4">
    <source>
        <dbReference type="ARBA" id="ARBA00023125"/>
    </source>
</evidence>
<evidence type="ECO:0000256" key="6">
    <source>
        <dbReference type="RuleBase" id="RU000716"/>
    </source>
</evidence>
<dbReference type="PROSITE" id="PS01063">
    <property type="entry name" value="SIGMA70_ECF"/>
    <property type="match status" value="1"/>
</dbReference>
<keyword evidence="4 6" id="KW-0238">DNA-binding</keyword>
<dbReference type="InterPro" id="IPR007627">
    <property type="entry name" value="RNA_pol_sigma70_r2"/>
</dbReference>
<accession>A0ABQ3I7H3</accession>
<dbReference type="NCBIfam" id="TIGR02937">
    <property type="entry name" value="sigma70-ECF"/>
    <property type="match status" value="1"/>
</dbReference>
<keyword evidence="3 6" id="KW-0731">Sigma factor</keyword>
<name>A0ABQ3I7H3_9BACT</name>
<evidence type="ECO:0000256" key="2">
    <source>
        <dbReference type="ARBA" id="ARBA00023015"/>
    </source>
</evidence>
<dbReference type="InterPro" id="IPR036388">
    <property type="entry name" value="WH-like_DNA-bd_sf"/>
</dbReference>
<dbReference type="InterPro" id="IPR014284">
    <property type="entry name" value="RNA_pol_sigma-70_dom"/>
</dbReference>
<feature type="domain" description="RNA polymerase sigma-70 region 2" evidence="7">
    <location>
        <begin position="34"/>
        <end position="99"/>
    </location>
</feature>
<dbReference type="EMBL" id="BNAG01000002">
    <property type="protein sequence ID" value="GHE63292.1"/>
    <property type="molecule type" value="Genomic_DNA"/>
</dbReference>
<dbReference type="PANTHER" id="PTHR43133:SF62">
    <property type="entry name" value="RNA POLYMERASE SIGMA FACTOR SIGZ"/>
    <property type="match status" value="1"/>
</dbReference>
<evidence type="ECO:0000313" key="10">
    <source>
        <dbReference type="Proteomes" id="UP000658258"/>
    </source>
</evidence>
<evidence type="ECO:0000259" key="7">
    <source>
        <dbReference type="Pfam" id="PF04542"/>
    </source>
</evidence>
<keyword evidence="2 6" id="KW-0805">Transcription regulation</keyword>
<keyword evidence="10" id="KW-1185">Reference proteome</keyword>
<comment type="caution">
    <text evidence="9">The sequence shown here is derived from an EMBL/GenBank/DDBJ whole genome shotgun (WGS) entry which is preliminary data.</text>
</comment>
<dbReference type="Gene3D" id="1.10.1740.10">
    <property type="match status" value="1"/>
</dbReference>
<sequence length="185" mass="21087">MQQVFTDIPTKTSVEQKIVALLHEGDKQSVRLIFKHYGVVLLNVIQRVVGNRAMSEEVLQQVLLKVWQNAQSYNAQKAGLYSWLVAISRNAALDQRKTKDFKLTQASRDALEVMALENKADASNSIDKMVTEQLLEQLSDHYQILIKMSFFEGYSHQEISDTLNIPLGTVKTRIRMALKQLRAII</sequence>
<dbReference type="InterPro" id="IPR013325">
    <property type="entry name" value="RNA_pol_sigma_r2"/>
</dbReference>
<dbReference type="Pfam" id="PF08281">
    <property type="entry name" value="Sigma70_r4_2"/>
    <property type="match status" value="1"/>
</dbReference>
<dbReference type="InterPro" id="IPR013324">
    <property type="entry name" value="RNA_pol_sigma_r3/r4-like"/>
</dbReference>
<evidence type="ECO:0000256" key="3">
    <source>
        <dbReference type="ARBA" id="ARBA00023082"/>
    </source>
</evidence>
<dbReference type="PANTHER" id="PTHR43133">
    <property type="entry name" value="RNA POLYMERASE ECF-TYPE SIGMA FACTO"/>
    <property type="match status" value="1"/>
</dbReference>
<dbReference type="Proteomes" id="UP000658258">
    <property type="component" value="Unassembled WGS sequence"/>
</dbReference>
<dbReference type="InterPro" id="IPR013249">
    <property type="entry name" value="RNA_pol_sigma70_r4_t2"/>
</dbReference>
<evidence type="ECO:0000256" key="1">
    <source>
        <dbReference type="ARBA" id="ARBA00010641"/>
    </source>
</evidence>
<organism evidence="9 10">
    <name type="scientific">Roseivirga thermotolerans</name>
    <dbReference type="NCBI Taxonomy" id="1758176"/>
    <lineage>
        <taxon>Bacteria</taxon>
        <taxon>Pseudomonadati</taxon>
        <taxon>Bacteroidota</taxon>
        <taxon>Cytophagia</taxon>
        <taxon>Cytophagales</taxon>
        <taxon>Roseivirgaceae</taxon>
        <taxon>Roseivirga</taxon>
    </lineage>
</organism>
<dbReference type="Gene3D" id="1.10.10.10">
    <property type="entry name" value="Winged helix-like DNA-binding domain superfamily/Winged helix DNA-binding domain"/>
    <property type="match status" value="1"/>
</dbReference>
<feature type="domain" description="RNA polymerase sigma factor 70 region 4 type 2" evidence="8">
    <location>
        <begin position="132"/>
        <end position="181"/>
    </location>
</feature>
<evidence type="ECO:0000259" key="8">
    <source>
        <dbReference type="Pfam" id="PF08281"/>
    </source>
</evidence>
<dbReference type="SUPFAM" id="SSF88946">
    <property type="entry name" value="Sigma2 domain of RNA polymerase sigma factors"/>
    <property type="match status" value="1"/>
</dbReference>
<keyword evidence="5 6" id="KW-0804">Transcription</keyword>
<gene>
    <name evidence="9" type="ORF">GCM10011340_18270</name>
</gene>